<feature type="compositionally biased region" description="Basic and acidic residues" evidence="7">
    <location>
        <begin position="454"/>
        <end position="487"/>
    </location>
</feature>
<dbReference type="KEGG" id="bfo:118409458"/>
<dbReference type="InterPro" id="IPR052212">
    <property type="entry name" value="PH-like_domain"/>
</dbReference>
<feature type="compositionally biased region" description="Basic and acidic residues" evidence="7">
    <location>
        <begin position="686"/>
        <end position="700"/>
    </location>
</feature>
<protein>
    <recommendedName>
        <fullName evidence="4">Pleckstrin homology-like domain family B member 1</fullName>
    </recommendedName>
    <alternativeName>
        <fullName evidence="5">Protein LL5-alpha</fullName>
    </alternativeName>
</protein>
<dbReference type="FunFam" id="2.30.29.30:FF:000006">
    <property type="entry name" value="Pleckstrin homology like domain family B member 1"/>
    <property type="match status" value="1"/>
</dbReference>
<dbReference type="InterPro" id="IPR001849">
    <property type="entry name" value="PH_domain"/>
</dbReference>
<feature type="domain" description="PH" evidence="8">
    <location>
        <begin position="1235"/>
        <end position="1337"/>
    </location>
</feature>
<keyword evidence="9" id="KW-1185">Reference proteome</keyword>
<dbReference type="SMART" id="SM00233">
    <property type="entry name" value="PH"/>
    <property type="match status" value="1"/>
</dbReference>
<dbReference type="GeneID" id="118409458"/>
<feature type="compositionally biased region" description="Low complexity" evidence="7">
    <location>
        <begin position="839"/>
        <end position="854"/>
    </location>
</feature>
<evidence type="ECO:0000256" key="7">
    <source>
        <dbReference type="SAM" id="MobiDB-lite"/>
    </source>
</evidence>
<dbReference type="RefSeq" id="XP_035666390.1">
    <property type="nucleotide sequence ID" value="XM_035810497.1"/>
</dbReference>
<reference evidence="10" key="1">
    <citation type="journal article" date="2016" name="Genome Biol. Evol.">
        <title>Conserved non-coding elements in the most distant genera of cephalochordates: the Goldilocks principle.</title>
        <authorList>
            <person name="Yue J.X."/>
            <person name="Kozmikova I."/>
            <person name="Ono H."/>
            <person name="Nossa C.W."/>
            <person name="Kozmik Z."/>
            <person name="Putnam N.H."/>
            <person name="Yu J.K."/>
            <person name="Holland L.Z."/>
        </authorList>
    </citation>
    <scope>NUCLEOTIDE SEQUENCE</scope>
</reference>
<feature type="compositionally biased region" description="Low complexity" evidence="7">
    <location>
        <begin position="285"/>
        <end position="298"/>
    </location>
</feature>
<keyword evidence="2" id="KW-0597">Phosphoprotein</keyword>
<dbReference type="PANTHER" id="PTHR12156">
    <property type="entry name" value="PLECKSTRIN HOMOLOGY-LIKE DOMAIN, FAMILY B, MEMBER 3"/>
    <property type="match status" value="1"/>
</dbReference>
<dbReference type="PROSITE" id="PS50003">
    <property type="entry name" value="PH_DOMAIN"/>
    <property type="match status" value="1"/>
</dbReference>
<accession>A0A9J7HWZ0</accession>
<dbReference type="OrthoDB" id="6020705at2759"/>
<dbReference type="FunFam" id="2.60.200.20:FF:000004">
    <property type="entry name" value="pleckstrin homology-like domain family B member 1 isoform X1"/>
    <property type="match status" value="1"/>
</dbReference>
<dbReference type="InterPro" id="IPR000253">
    <property type="entry name" value="FHA_dom"/>
</dbReference>
<dbReference type="SUPFAM" id="SSF49879">
    <property type="entry name" value="SMAD/FHA domain"/>
    <property type="match status" value="1"/>
</dbReference>
<reference evidence="10" key="3">
    <citation type="submission" date="2025-08" db="UniProtKB">
        <authorList>
            <consortium name="RefSeq"/>
        </authorList>
    </citation>
    <scope>IDENTIFICATION</scope>
</reference>
<feature type="compositionally biased region" description="Polar residues" evidence="7">
    <location>
        <begin position="164"/>
        <end position="194"/>
    </location>
</feature>
<feature type="region of interest" description="Disordered" evidence="7">
    <location>
        <begin position="838"/>
        <end position="870"/>
    </location>
</feature>
<feature type="coiled-coil region" evidence="6">
    <location>
        <begin position="782"/>
        <end position="834"/>
    </location>
</feature>
<feature type="compositionally biased region" description="Basic and acidic residues" evidence="7">
    <location>
        <begin position="498"/>
        <end position="515"/>
    </location>
</feature>
<feature type="region of interest" description="Disordered" evidence="7">
    <location>
        <begin position="221"/>
        <end position="360"/>
    </location>
</feature>
<evidence type="ECO:0000256" key="2">
    <source>
        <dbReference type="ARBA" id="ARBA00022553"/>
    </source>
</evidence>
<feature type="compositionally biased region" description="Basic and acidic residues" evidence="7">
    <location>
        <begin position="403"/>
        <end position="413"/>
    </location>
</feature>
<dbReference type="PANTHER" id="PTHR12156:SF5">
    <property type="entry name" value="FI18040P1"/>
    <property type="match status" value="1"/>
</dbReference>
<reference evidence="9" key="2">
    <citation type="journal article" date="2020" name="Nat. Ecol. Evol.">
        <title>Deeply conserved synteny resolves early events in vertebrate evolution.</title>
        <authorList>
            <person name="Simakov O."/>
            <person name="Marletaz F."/>
            <person name="Yue J.X."/>
            <person name="O'Connell B."/>
            <person name="Jenkins J."/>
            <person name="Brandt A."/>
            <person name="Calef R."/>
            <person name="Tung C.H."/>
            <person name="Huang T.K."/>
            <person name="Schmutz J."/>
            <person name="Satoh N."/>
            <person name="Yu J.K."/>
            <person name="Putnam N.H."/>
            <person name="Green R.E."/>
            <person name="Rokhsar D.S."/>
        </authorList>
    </citation>
    <scope>NUCLEOTIDE SEQUENCE [LARGE SCALE GENOMIC DNA]</scope>
    <source>
        <strain evidence="9">S238N-H82</strain>
    </source>
</reference>
<feature type="coiled-coil region" evidence="6">
    <location>
        <begin position="611"/>
        <end position="663"/>
    </location>
</feature>
<dbReference type="SUPFAM" id="SSF50729">
    <property type="entry name" value="PH domain-like"/>
    <property type="match status" value="1"/>
</dbReference>
<dbReference type="InterPro" id="IPR011993">
    <property type="entry name" value="PH-like_dom_sf"/>
</dbReference>
<sequence>METSALELTDTGKTLKVHADRPHLVSLGGGRFSTAVTIVPVEGTVLVGTVDAPKPQDLIIDGYAVAREHCILENVDDVVTLYPLGNLCSVDGIPITRPSKLTQGNMLCFGRSNYFRFNHPLEANRLKRDLPNSRVSVLPYGFLPENIQASQNSSAGPAMPNGPLTKNQQEPSKSSAFRAYSNNAAPKSNGPSKQSSKENGVDHTLEDELQDILDSLAMTTAHEPQPPKKPPRKNIAPFPTGGQSASLPRNMFTTSPPARSPPYSNTSLSLPRSPDSPKVSPRGISQQSPHSSSKQSPKFTYPEESQSPPSLGSPRAMFVPIHEGSIGSPNGSLQSVGSSPTSTLRLERKSPVEERYEQARADRIREQEVEKMERQRLEEIINMCEKYGSLERRKSLERKKVKKDPAKAEEQRLRAGNGNNTYNGSKDGISPTERVRMMPGGSPSGSLERQGSGRLKEGSPRLERKGSLRSKGDSPRGTIERNEKLALDDSPATSLERQSTRSKDSSPARSLERRGSGGGPGARNVPLHGHHNPLFEKQLQDEEASYPGSPTKAGSEVEKPARMMNMLNGNGSNSGPMSPVSPVFVQKEQLQNLPPDIAALEKERTHMMGKVQILTRRISEIDEQMEEAMSELEMERALLEGEHQSEREELHHEEQLMASLKSRQGDLDVSAESEKLKRKKAVVSSLHDDPKGKKSVEEKRHQLELVKKKYEDTRQLLERCLPSEQDRLMQQYKKEKECLEYEQKSFEDLEFQQLELESKVEEEKEVVQQQLLEEEQVLQDQIQTRKQRLFQLERQLKETMRQSQQETARLDEERNIYLEQLQQAREQLAEVEKRYYTVSGKSPAPGPKSPNNNNLSPIRHRSNSEPRSRLARMREHYRRLREQRLYVEGAATQQSPRLARKQNQQAPNGTAASPSPEDVNSPSPSRPSPREMDTTPKTSKSLPRDAFRRQVQVDVHRSQNEQVWEAIRRQKEMNPGQPAQPDAWSMSSVESVETVNSTNCSISSPEKDLSGHDLEKLVELEAMLAEAQAKKERLLVEKQRHRAAKAAALALANGSKSKMNGSKLPTIEPANRTDPSPITSPIRPSDHTPASSQSTPSSVGGALSPDVVSPALSDVTSPTQEVKLRDKSSLVSPEVRQKVPKKSVKIVQPLPDSSGLPPSSGRTLPMYSRNRKLQTRLPLKAQTLPSGFMYDDEWNNWSRPMTRYLPQTSKDFDLRTHIESGGHSLDLCPHIAITKTSCRGFLVKMGGRIKTWRKRWFVFDRTSQTFMYYPDRHERRAKGGMSFKTIQDVYIDHLCPFKSPNRTLTFCLKTTHRVYYLVAPSAEAMRIWIDVIVTGAEGYLTFTK</sequence>
<feature type="compositionally biased region" description="Polar residues" evidence="7">
    <location>
        <begin position="241"/>
        <end position="270"/>
    </location>
</feature>
<keyword evidence="3 6" id="KW-0175">Coiled coil</keyword>
<dbReference type="OMA" id="VYRMYGD"/>
<gene>
    <name evidence="10" type="primary">LOC118409458</name>
</gene>
<feature type="compositionally biased region" description="Basic and acidic residues" evidence="7">
    <location>
        <begin position="345"/>
        <end position="360"/>
    </location>
</feature>
<evidence type="ECO:0000256" key="4">
    <source>
        <dbReference type="ARBA" id="ARBA00069090"/>
    </source>
</evidence>
<evidence type="ECO:0000256" key="3">
    <source>
        <dbReference type="ARBA" id="ARBA00023054"/>
    </source>
</evidence>
<evidence type="ECO:0000256" key="6">
    <source>
        <dbReference type="SAM" id="Coils"/>
    </source>
</evidence>
<name>A0A9J7HWZ0_BRAFL</name>
<feature type="compositionally biased region" description="Polar residues" evidence="7">
    <location>
        <begin position="1088"/>
        <end position="1098"/>
    </location>
</feature>
<feature type="region of interest" description="Disordered" evidence="7">
    <location>
        <begin position="384"/>
        <end position="531"/>
    </location>
</feature>
<evidence type="ECO:0000313" key="9">
    <source>
        <dbReference type="Proteomes" id="UP000001554"/>
    </source>
</evidence>
<feature type="region of interest" description="Disordered" evidence="7">
    <location>
        <begin position="884"/>
        <end position="958"/>
    </location>
</feature>
<keyword evidence="1" id="KW-0488">Methylation</keyword>
<dbReference type="Pfam" id="PF00169">
    <property type="entry name" value="PH"/>
    <property type="match status" value="1"/>
</dbReference>
<feature type="compositionally biased region" description="Polar residues" evidence="7">
    <location>
        <begin position="891"/>
        <end position="913"/>
    </location>
</feature>
<evidence type="ECO:0000256" key="1">
    <source>
        <dbReference type="ARBA" id="ARBA00022481"/>
    </source>
</evidence>
<dbReference type="Pfam" id="PF00498">
    <property type="entry name" value="FHA"/>
    <property type="match status" value="1"/>
</dbReference>
<feature type="region of interest" description="Disordered" evidence="7">
    <location>
        <begin position="1054"/>
        <end position="1136"/>
    </location>
</feature>
<feature type="region of interest" description="Disordered" evidence="7">
    <location>
        <begin position="663"/>
        <end position="700"/>
    </location>
</feature>
<dbReference type="InterPro" id="IPR008984">
    <property type="entry name" value="SMAD_FHA_dom_sf"/>
</dbReference>
<evidence type="ECO:0000259" key="8">
    <source>
        <dbReference type="PROSITE" id="PS50003"/>
    </source>
</evidence>
<evidence type="ECO:0000256" key="5">
    <source>
        <dbReference type="ARBA" id="ARBA00077655"/>
    </source>
</evidence>
<feature type="region of interest" description="Disordered" evidence="7">
    <location>
        <begin position="148"/>
        <end position="202"/>
    </location>
</feature>
<proteinExistence type="predicted"/>
<dbReference type="Gene3D" id="2.30.29.30">
    <property type="entry name" value="Pleckstrin-homology domain (PH domain)/Phosphotyrosine-binding domain (PTB)"/>
    <property type="match status" value="1"/>
</dbReference>
<dbReference type="Proteomes" id="UP000001554">
    <property type="component" value="Chromosome 1"/>
</dbReference>
<feature type="compositionally biased region" description="Polar residues" evidence="7">
    <location>
        <begin position="327"/>
        <end position="344"/>
    </location>
</feature>
<dbReference type="CDD" id="cd22713">
    <property type="entry name" value="FHA_PHLB1"/>
    <property type="match status" value="1"/>
</dbReference>
<organism evidence="9 10">
    <name type="scientific">Branchiostoma floridae</name>
    <name type="common">Florida lancelet</name>
    <name type="synonym">Amphioxus</name>
    <dbReference type="NCBI Taxonomy" id="7739"/>
    <lineage>
        <taxon>Eukaryota</taxon>
        <taxon>Metazoa</taxon>
        <taxon>Chordata</taxon>
        <taxon>Cephalochordata</taxon>
        <taxon>Leptocardii</taxon>
        <taxon>Amphioxiformes</taxon>
        <taxon>Branchiostomatidae</taxon>
        <taxon>Branchiostoma</taxon>
    </lineage>
</organism>
<evidence type="ECO:0000313" key="10">
    <source>
        <dbReference type="RefSeq" id="XP_035666390.1"/>
    </source>
</evidence>
<dbReference type="Gene3D" id="2.60.200.20">
    <property type="match status" value="1"/>
</dbReference>
<feature type="coiled-coil region" evidence="6">
    <location>
        <begin position="1017"/>
        <end position="1044"/>
    </location>
</feature>